<dbReference type="AlphaFoldDB" id="A0A3L6DP21"/>
<comment type="caution">
    <text evidence="5">The sequence shown here is derived from an EMBL/GenBank/DDBJ whole genome shotgun (WGS) entry which is preliminary data.</text>
</comment>
<evidence type="ECO:0000313" key="5">
    <source>
        <dbReference type="EMBL" id="PWZ10394.1"/>
    </source>
</evidence>
<feature type="domain" description="RING-CH-type" evidence="4">
    <location>
        <begin position="14"/>
        <end position="76"/>
    </location>
</feature>
<evidence type="ECO:0000256" key="1">
    <source>
        <dbReference type="ARBA" id="ARBA00022723"/>
    </source>
</evidence>
<dbReference type="ExpressionAtlas" id="A0A3L6DP21">
    <property type="expression patterns" value="baseline and differential"/>
</dbReference>
<evidence type="ECO:0000259" key="4">
    <source>
        <dbReference type="PROSITE" id="PS51292"/>
    </source>
</evidence>
<proteinExistence type="predicted"/>
<dbReference type="CDD" id="cd16495">
    <property type="entry name" value="RING_CH-C4HC3_MARCH"/>
    <property type="match status" value="1"/>
</dbReference>
<organism evidence="5 6">
    <name type="scientific">Zea mays</name>
    <name type="common">Maize</name>
    <dbReference type="NCBI Taxonomy" id="4577"/>
    <lineage>
        <taxon>Eukaryota</taxon>
        <taxon>Viridiplantae</taxon>
        <taxon>Streptophyta</taxon>
        <taxon>Embryophyta</taxon>
        <taxon>Tracheophyta</taxon>
        <taxon>Spermatophyta</taxon>
        <taxon>Magnoliopsida</taxon>
        <taxon>Liliopsida</taxon>
        <taxon>Poales</taxon>
        <taxon>Poaceae</taxon>
        <taxon>PACMAD clade</taxon>
        <taxon>Panicoideae</taxon>
        <taxon>Andropogonodae</taxon>
        <taxon>Andropogoneae</taxon>
        <taxon>Tripsacinae</taxon>
        <taxon>Zea</taxon>
    </lineage>
</organism>
<dbReference type="GO" id="GO:0008270">
    <property type="term" value="F:zinc ion binding"/>
    <property type="evidence" value="ECO:0007669"/>
    <property type="project" value="UniProtKB-KW"/>
</dbReference>
<dbReference type="InterPro" id="IPR011016">
    <property type="entry name" value="Znf_RING-CH"/>
</dbReference>
<dbReference type="Gene3D" id="3.30.40.10">
    <property type="entry name" value="Zinc/RING finger domain, C3HC4 (zinc finger)"/>
    <property type="match status" value="1"/>
</dbReference>
<keyword evidence="2" id="KW-0863">Zinc-finger</keyword>
<gene>
    <name evidence="5" type="primary">MARCH2</name>
    <name evidence="5" type="ORF">Zm00014a_012320</name>
</gene>
<dbReference type="SUPFAM" id="SSF57850">
    <property type="entry name" value="RING/U-box"/>
    <property type="match status" value="1"/>
</dbReference>
<dbReference type="FunFam" id="3.30.40.10:FF:000318">
    <property type="entry name" value="E3 ubiquitin-protein ligase MARCH4"/>
    <property type="match status" value="1"/>
</dbReference>
<reference evidence="5 6" key="1">
    <citation type="journal article" date="2018" name="Nat. Genet.">
        <title>Extensive intraspecific gene order and gene structural variations between Mo17 and other maize genomes.</title>
        <authorList>
            <person name="Sun S."/>
            <person name="Zhou Y."/>
            <person name="Chen J."/>
            <person name="Shi J."/>
            <person name="Zhao H."/>
            <person name="Zhao H."/>
            <person name="Song W."/>
            <person name="Zhang M."/>
            <person name="Cui Y."/>
            <person name="Dong X."/>
            <person name="Liu H."/>
            <person name="Ma X."/>
            <person name="Jiao Y."/>
            <person name="Wang B."/>
            <person name="Wei X."/>
            <person name="Stein J.C."/>
            <person name="Glaubitz J.C."/>
            <person name="Lu F."/>
            <person name="Yu G."/>
            <person name="Liang C."/>
            <person name="Fengler K."/>
            <person name="Li B."/>
            <person name="Rafalski A."/>
            <person name="Schnable P.S."/>
            <person name="Ware D.H."/>
            <person name="Buckler E.S."/>
            <person name="Lai J."/>
        </authorList>
    </citation>
    <scope>NUCLEOTIDE SEQUENCE [LARGE SCALE GENOMIC DNA]</scope>
    <source>
        <strain evidence="6">cv. Missouri 17</strain>
        <tissue evidence="5">Seedling</tissue>
    </source>
</reference>
<dbReference type="PANTHER" id="PTHR23012:SF159">
    <property type="entry name" value="OS05G0355300 PROTEIN"/>
    <property type="match status" value="1"/>
</dbReference>
<evidence type="ECO:0000256" key="2">
    <source>
        <dbReference type="ARBA" id="ARBA00022771"/>
    </source>
</evidence>
<evidence type="ECO:0000256" key="3">
    <source>
        <dbReference type="ARBA" id="ARBA00022833"/>
    </source>
</evidence>
<sequence length="207" mass="23122">MEHDEEEELPSPSSSLGYLMLCRICHEEEDGGRATMESPCGCSGSLKYAHRRCVQRWCDEKGTAICEICLQNFEPGYTMPPKKTPVVETAVTIRSPVTGNLVTSGNGDLELLSRKSRPKFEFENDSDFCNPVQFTIMLLAWHLVAVVTVEAAAHCTFSLLAMYLLRAAGILLPLCVVMRLIRIVQSGQEQQYGLQLLEHQRRNASTI</sequence>
<evidence type="ECO:0000313" key="6">
    <source>
        <dbReference type="Proteomes" id="UP000251960"/>
    </source>
</evidence>
<dbReference type="InterPro" id="IPR033275">
    <property type="entry name" value="MARCH-like"/>
</dbReference>
<dbReference type="EMBL" id="NCVQ01000009">
    <property type="protein sequence ID" value="PWZ10394.1"/>
    <property type="molecule type" value="Genomic_DNA"/>
</dbReference>
<keyword evidence="1" id="KW-0479">Metal-binding</keyword>
<dbReference type="Proteomes" id="UP000251960">
    <property type="component" value="Chromosome 8"/>
</dbReference>
<dbReference type="Pfam" id="PF12428">
    <property type="entry name" value="DUF3675"/>
    <property type="match status" value="1"/>
</dbReference>
<dbReference type="InterPro" id="IPR013083">
    <property type="entry name" value="Znf_RING/FYVE/PHD"/>
</dbReference>
<keyword evidence="3" id="KW-0862">Zinc</keyword>
<dbReference type="InterPro" id="IPR022143">
    <property type="entry name" value="DUF3675"/>
</dbReference>
<protein>
    <submittedName>
        <fullName evidence="5">E3 ubiquitin-protein ligase MARCH2</fullName>
    </submittedName>
</protein>
<accession>A0A3L6DP21</accession>
<dbReference type="Pfam" id="PF12906">
    <property type="entry name" value="RINGv"/>
    <property type="match status" value="1"/>
</dbReference>
<dbReference type="PROSITE" id="PS51292">
    <property type="entry name" value="ZF_RING_CH"/>
    <property type="match status" value="1"/>
</dbReference>
<name>A0A3L6DP21_MAIZE</name>
<dbReference type="PANTHER" id="PTHR23012">
    <property type="entry name" value="RING/FYVE/PHD ZINC FINGER DOMAIN-CONTAINING"/>
    <property type="match status" value="1"/>
</dbReference>
<dbReference type="SMART" id="SM00744">
    <property type="entry name" value="RINGv"/>
    <property type="match status" value="1"/>
</dbReference>